<evidence type="ECO:0000313" key="4">
    <source>
        <dbReference type="Proteomes" id="UP000216885"/>
    </source>
</evidence>
<gene>
    <name evidence="3" type="ORF">CAL20_17485</name>
</gene>
<reference evidence="3 4" key="1">
    <citation type="submission" date="2017-05" db="EMBL/GenBank/DDBJ databases">
        <title>Complete and WGS of Bordetella genogroups.</title>
        <authorList>
            <person name="Spilker T."/>
            <person name="LiPuma J."/>
        </authorList>
    </citation>
    <scope>NUCLEOTIDE SEQUENCE [LARGE SCALE GENOMIC DNA]</scope>
    <source>
        <strain evidence="3 4">AU9919</strain>
    </source>
</reference>
<comment type="caution">
    <text evidence="3">The sequence shown here is derived from an EMBL/GenBank/DDBJ whole genome shotgun (WGS) entry which is preliminary data.</text>
</comment>
<dbReference type="SUPFAM" id="SSF53850">
    <property type="entry name" value="Periplasmic binding protein-like II"/>
    <property type="match status" value="1"/>
</dbReference>
<dbReference type="AlphaFoldDB" id="A0A261TYB3"/>
<organism evidence="3 4">
    <name type="scientific">Bordetella genomosp. 4</name>
    <dbReference type="NCBI Taxonomy" id="463044"/>
    <lineage>
        <taxon>Bacteria</taxon>
        <taxon>Pseudomonadati</taxon>
        <taxon>Pseudomonadota</taxon>
        <taxon>Betaproteobacteria</taxon>
        <taxon>Burkholderiales</taxon>
        <taxon>Alcaligenaceae</taxon>
        <taxon>Bordetella</taxon>
    </lineage>
</organism>
<feature type="signal peptide" evidence="2">
    <location>
        <begin position="1"/>
        <end position="30"/>
    </location>
</feature>
<keyword evidence="4" id="KW-1185">Reference proteome</keyword>
<evidence type="ECO:0000313" key="3">
    <source>
        <dbReference type="EMBL" id="OZI54281.1"/>
    </source>
</evidence>
<dbReference type="RefSeq" id="WP_094838511.1">
    <property type="nucleotide sequence ID" value="NZ_NEVQ01000017.1"/>
</dbReference>
<evidence type="ECO:0000256" key="1">
    <source>
        <dbReference type="ARBA" id="ARBA00006987"/>
    </source>
</evidence>
<dbReference type="InterPro" id="IPR006311">
    <property type="entry name" value="TAT_signal"/>
</dbReference>
<dbReference type="InterPro" id="IPR005064">
    <property type="entry name" value="BUG"/>
</dbReference>
<dbReference type="CDD" id="cd13578">
    <property type="entry name" value="PBP2_Bug27"/>
    <property type="match status" value="1"/>
</dbReference>
<dbReference type="Proteomes" id="UP000216885">
    <property type="component" value="Unassembled WGS sequence"/>
</dbReference>
<dbReference type="PROSITE" id="PS51257">
    <property type="entry name" value="PROKAR_LIPOPROTEIN"/>
    <property type="match status" value="1"/>
</dbReference>
<dbReference type="Gene3D" id="3.40.190.10">
    <property type="entry name" value="Periplasmic binding protein-like II"/>
    <property type="match status" value="1"/>
</dbReference>
<proteinExistence type="inferred from homology"/>
<accession>A0A261TYB3</accession>
<dbReference type="Pfam" id="PF03401">
    <property type="entry name" value="TctC"/>
    <property type="match status" value="1"/>
</dbReference>
<evidence type="ECO:0000256" key="2">
    <source>
        <dbReference type="SAM" id="SignalP"/>
    </source>
</evidence>
<dbReference type="Gene3D" id="3.40.190.150">
    <property type="entry name" value="Bordetella uptake gene, domain 1"/>
    <property type="match status" value="1"/>
</dbReference>
<dbReference type="PANTHER" id="PTHR42928">
    <property type="entry name" value="TRICARBOXYLATE-BINDING PROTEIN"/>
    <property type="match status" value="1"/>
</dbReference>
<sequence>MTDPRMSRRQFVALPAAAACLMLPSVSAFAQNYPSRPIKIVVPSPPGGTTDLIGRLIANQLQAAWTQPVLVENKPGAGLRLGADYVAKSAPDGYTLLMAAVHHSIAQAVYKKNSYDLQKDLVPISIIANVPNVLIVSASLPVKNVQEFIALAKSQPGKISYGSTGYGTAHHLIGEQFNDMAGTQLLHVPYKGSAPAITDLMGGQIHAMFDTASSCLPYITSGKVRALAVTSGKRSMALPDVPTLSESGLTGFDIATWFGLMAPAGTPKEIVAQLQAEIARILAVPEIRQQLSNAGAEPVGSTSEQMGRQIDAEIQRFSALAKKINLELD</sequence>
<keyword evidence="2" id="KW-0732">Signal</keyword>
<dbReference type="InterPro" id="IPR042100">
    <property type="entry name" value="Bug_dom1"/>
</dbReference>
<dbReference type="PANTHER" id="PTHR42928:SF5">
    <property type="entry name" value="BLR1237 PROTEIN"/>
    <property type="match status" value="1"/>
</dbReference>
<comment type="similarity">
    <text evidence="1">Belongs to the UPF0065 (bug) family.</text>
</comment>
<protein>
    <submittedName>
        <fullName evidence="3">MFS transporter</fullName>
    </submittedName>
</protein>
<dbReference type="PIRSF" id="PIRSF017082">
    <property type="entry name" value="YflP"/>
    <property type="match status" value="1"/>
</dbReference>
<dbReference type="PROSITE" id="PS51318">
    <property type="entry name" value="TAT"/>
    <property type="match status" value="1"/>
</dbReference>
<name>A0A261TYB3_9BORD</name>
<feature type="chain" id="PRO_5013306162" evidence="2">
    <location>
        <begin position="31"/>
        <end position="329"/>
    </location>
</feature>
<dbReference type="EMBL" id="NEVQ01000017">
    <property type="protein sequence ID" value="OZI54281.1"/>
    <property type="molecule type" value="Genomic_DNA"/>
</dbReference>